<dbReference type="AlphaFoldDB" id="A0A1Y6CF72"/>
<dbReference type="EMBL" id="FWZX01000019">
    <property type="protein sequence ID" value="SMF53175.1"/>
    <property type="molecule type" value="Genomic_DNA"/>
</dbReference>
<dbReference type="STRING" id="560819.SAMN05428998_1195"/>
<accession>A0A1Y6CF72</accession>
<keyword evidence="2" id="KW-1185">Reference proteome</keyword>
<protein>
    <submittedName>
        <fullName evidence="1">Uncharacterized protein</fullName>
    </submittedName>
</protein>
<gene>
    <name evidence="1" type="ORF">SAMN05428998_1195</name>
</gene>
<organism evidence="1 2">
    <name type="scientific">Tistlia consotensis USBA 355</name>
    <dbReference type="NCBI Taxonomy" id="560819"/>
    <lineage>
        <taxon>Bacteria</taxon>
        <taxon>Pseudomonadati</taxon>
        <taxon>Pseudomonadota</taxon>
        <taxon>Alphaproteobacteria</taxon>
        <taxon>Rhodospirillales</taxon>
        <taxon>Rhodovibrionaceae</taxon>
        <taxon>Tistlia</taxon>
    </lineage>
</organism>
<dbReference type="Proteomes" id="UP000192917">
    <property type="component" value="Unassembled WGS sequence"/>
</dbReference>
<evidence type="ECO:0000313" key="1">
    <source>
        <dbReference type="EMBL" id="SMF53175.1"/>
    </source>
</evidence>
<name>A0A1Y6CF72_9PROT</name>
<proteinExistence type="predicted"/>
<evidence type="ECO:0000313" key="2">
    <source>
        <dbReference type="Proteomes" id="UP000192917"/>
    </source>
</evidence>
<sequence>MRRFTDPEIVFHYEGTGGGMEKTLEANEGGTLTYDESPNYYAHLGGEKGKVERLSPAEEKARFPGYDEKIDSAVAYMKGRRGSASESN</sequence>
<reference evidence="1 2" key="1">
    <citation type="submission" date="2017-04" db="EMBL/GenBank/DDBJ databases">
        <authorList>
            <person name="Afonso C.L."/>
            <person name="Miller P.J."/>
            <person name="Scott M.A."/>
            <person name="Spackman E."/>
            <person name="Goraichik I."/>
            <person name="Dimitrov K.M."/>
            <person name="Suarez D.L."/>
            <person name="Swayne D.E."/>
        </authorList>
    </citation>
    <scope>NUCLEOTIDE SEQUENCE [LARGE SCALE GENOMIC DNA]</scope>
    <source>
        <strain evidence="1 2">USBA 355</strain>
    </source>
</reference>